<comment type="subunit">
    <text evidence="3 7">Homodimer.</text>
</comment>
<evidence type="ECO:0000256" key="8">
    <source>
        <dbReference type="SAM" id="Coils"/>
    </source>
</evidence>
<accession>A0A6A8MBK0</accession>
<comment type="similarity">
    <text evidence="2 7">Belongs to the PhoU family.</text>
</comment>
<feature type="domain" description="PhoU" evidence="9">
    <location>
        <begin position="120"/>
        <end position="205"/>
    </location>
</feature>
<dbReference type="EMBL" id="VUNB01000003">
    <property type="protein sequence ID" value="MST68757.1"/>
    <property type="molecule type" value="Genomic_DNA"/>
</dbReference>
<keyword evidence="8" id="KW-0175">Coiled coil</keyword>
<dbReference type="RefSeq" id="WP_154572231.1">
    <property type="nucleotide sequence ID" value="NZ_VUNB01000003.1"/>
</dbReference>
<dbReference type="Pfam" id="PF01895">
    <property type="entry name" value="PhoU"/>
    <property type="match status" value="2"/>
</dbReference>
<dbReference type="InterPro" id="IPR026022">
    <property type="entry name" value="PhoU_dom"/>
</dbReference>
<gene>
    <name evidence="10" type="primary">phoU</name>
    <name evidence="10" type="ORF">FYJ66_04025</name>
</gene>
<feature type="domain" description="PhoU" evidence="9">
    <location>
        <begin position="16"/>
        <end position="103"/>
    </location>
</feature>
<evidence type="ECO:0000256" key="5">
    <source>
        <dbReference type="ARBA" id="ARBA00022490"/>
    </source>
</evidence>
<dbReference type="NCBIfam" id="TIGR02135">
    <property type="entry name" value="phoU_full"/>
    <property type="match status" value="1"/>
</dbReference>
<comment type="caution">
    <text evidence="10">The sequence shown here is derived from an EMBL/GenBank/DDBJ whole genome shotgun (WGS) entry which is preliminary data.</text>
</comment>
<evidence type="ECO:0000313" key="10">
    <source>
        <dbReference type="EMBL" id="MST68757.1"/>
    </source>
</evidence>
<dbReference type="SUPFAM" id="SSF109755">
    <property type="entry name" value="PhoU-like"/>
    <property type="match status" value="1"/>
</dbReference>
<evidence type="ECO:0000256" key="6">
    <source>
        <dbReference type="ARBA" id="ARBA00022592"/>
    </source>
</evidence>
<dbReference type="PANTHER" id="PTHR42930">
    <property type="entry name" value="PHOSPHATE-SPECIFIC TRANSPORT SYSTEM ACCESSORY PROTEIN PHOU"/>
    <property type="match status" value="1"/>
</dbReference>
<dbReference type="FunFam" id="1.20.58.220:FF:000004">
    <property type="entry name" value="Phosphate-specific transport system accessory protein PhoU"/>
    <property type="match status" value="1"/>
</dbReference>
<dbReference type="GO" id="GO:0005737">
    <property type="term" value="C:cytoplasm"/>
    <property type="evidence" value="ECO:0007669"/>
    <property type="project" value="UniProtKB-SubCell"/>
</dbReference>
<dbReference type="AlphaFoldDB" id="A0A6A8MBK0"/>
<proteinExistence type="inferred from homology"/>
<dbReference type="PANTHER" id="PTHR42930:SF3">
    <property type="entry name" value="PHOSPHATE-SPECIFIC TRANSPORT SYSTEM ACCESSORY PROTEIN PHOU"/>
    <property type="match status" value="1"/>
</dbReference>
<evidence type="ECO:0000256" key="7">
    <source>
        <dbReference type="PIRNR" id="PIRNR003107"/>
    </source>
</evidence>
<dbReference type="InterPro" id="IPR028366">
    <property type="entry name" value="PhoU"/>
</dbReference>
<reference evidence="10" key="1">
    <citation type="submission" date="2019-09" db="EMBL/GenBank/DDBJ databases">
        <title>In-depth cultivation of the pig gut microbiome towards novel bacterial diversity and tailored functional studies.</title>
        <authorList>
            <person name="Wylensek D."/>
            <person name="Hitch T.C.A."/>
            <person name="Clavel T."/>
        </authorList>
    </citation>
    <scope>NUCLEOTIDE SEQUENCE</scope>
    <source>
        <strain evidence="10">RF-744-FAT-WT-3</strain>
    </source>
</reference>
<evidence type="ECO:0000256" key="3">
    <source>
        <dbReference type="ARBA" id="ARBA00011738"/>
    </source>
</evidence>
<dbReference type="GO" id="GO:0006817">
    <property type="term" value="P:phosphate ion transport"/>
    <property type="evidence" value="ECO:0007669"/>
    <property type="project" value="UniProtKB-KW"/>
</dbReference>
<dbReference type="Gene3D" id="1.20.58.220">
    <property type="entry name" value="Phosphate transport system protein phou homolog 2, domain 2"/>
    <property type="match status" value="1"/>
</dbReference>
<evidence type="ECO:0000256" key="4">
    <source>
        <dbReference type="ARBA" id="ARBA00022448"/>
    </source>
</evidence>
<dbReference type="GO" id="GO:0045936">
    <property type="term" value="P:negative regulation of phosphate metabolic process"/>
    <property type="evidence" value="ECO:0007669"/>
    <property type="project" value="InterPro"/>
</dbReference>
<dbReference type="InterPro" id="IPR038078">
    <property type="entry name" value="PhoU-like_sf"/>
</dbReference>
<protein>
    <recommendedName>
        <fullName evidence="7">Phosphate-specific transport system accessory protein PhoU</fullName>
    </recommendedName>
</protein>
<keyword evidence="4 7" id="KW-0813">Transport</keyword>
<sequence>MRKKFDQELEAVKENLAKMGLLCEQGIEMAIEYIEKPDQKLETSIAETEQEIDDMERQIESQCLKLFMREQPVASDLRAVSAAMRMISDLERIGDHAEDIAEVAKYLNEDGSPAGSMNELKEMSRAASVMVRNAVEAYAKKDLDLANQVAASDDVVDSYFEKIKRDIATQISENVESAQHGLDSLMVAKYLERIGDHSVNLAEWVRFMITGNKY</sequence>
<name>A0A6A8MBK0_9FIRM</name>
<organism evidence="10">
    <name type="scientific">Baileyella intestinalis</name>
    <dbReference type="NCBI Taxonomy" id="2606709"/>
    <lineage>
        <taxon>Bacteria</taxon>
        <taxon>Bacillati</taxon>
        <taxon>Bacillota</taxon>
        <taxon>Clostridia</taxon>
        <taxon>Peptostreptococcales</taxon>
        <taxon>Anaerovoracaceae</taxon>
        <taxon>Baileyella</taxon>
    </lineage>
</organism>
<keyword evidence="6 7" id="KW-0592">Phosphate transport</keyword>
<comment type="subcellular location">
    <subcellularLocation>
        <location evidence="1 7">Cytoplasm</location>
    </subcellularLocation>
</comment>
<evidence type="ECO:0000256" key="1">
    <source>
        <dbReference type="ARBA" id="ARBA00004496"/>
    </source>
</evidence>
<comment type="function">
    <text evidence="7">Plays a role in the regulation of phosphate uptake.</text>
</comment>
<dbReference type="GO" id="GO:0030643">
    <property type="term" value="P:intracellular phosphate ion homeostasis"/>
    <property type="evidence" value="ECO:0007669"/>
    <property type="project" value="InterPro"/>
</dbReference>
<dbReference type="PIRSF" id="PIRSF003107">
    <property type="entry name" value="PhoU"/>
    <property type="match status" value="1"/>
</dbReference>
<feature type="coiled-coil region" evidence="8">
    <location>
        <begin position="38"/>
        <end position="65"/>
    </location>
</feature>
<evidence type="ECO:0000256" key="2">
    <source>
        <dbReference type="ARBA" id="ARBA00008107"/>
    </source>
</evidence>
<evidence type="ECO:0000259" key="9">
    <source>
        <dbReference type="Pfam" id="PF01895"/>
    </source>
</evidence>
<keyword evidence="5 7" id="KW-0963">Cytoplasm</keyword>